<comment type="cofactor">
    <cofactor evidence="1">
        <name>pyridoxal 5'-phosphate</name>
        <dbReference type="ChEBI" id="CHEBI:597326"/>
    </cofactor>
</comment>
<evidence type="ECO:0000256" key="1">
    <source>
        <dbReference type="ARBA" id="ARBA00001933"/>
    </source>
</evidence>
<evidence type="ECO:0000256" key="3">
    <source>
        <dbReference type="ARBA" id="ARBA00022679"/>
    </source>
</evidence>
<evidence type="ECO:0000313" key="5">
    <source>
        <dbReference type="EMBL" id="TVO63793.1"/>
    </source>
</evidence>
<reference evidence="5 6" key="1">
    <citation type="submission" date="2019-07" db="EMBL/GenBank/DDBJ databases">
        <title>Reclasification of Spiribacter aquaticus.</title>
        <authorList>
            <person name="Leon M.J."/>
            <person name="Sanchez-Porro C."/>
            <person name="Ventosa A."/>
        </authorList>
    </citation>
    <scope>NUCLEOTIDE SEQUENCE [LARGE SCALE GENOMIC DNA]</scope>
    <source>
        <strain evidence="5 6">SP30</strain>
    </source>
</reference>
<dbReference type="RefSeq" id="WP_144348319.1">
    <property type="nucleotide sequence ID" value="NZ_VMKP01000004.1"/>
</dbReference>
<sequence>MASDQQRPGQAGLSHLQPYPFERLRALLADITPPADREPVALSIGEPRHPVPDWITRAAADALHDSLGRYPASAGQPALRETIAGWIRRRFQLTDGAIDPDRHILPAAGTREALFAVTQALLNPAERPDVAMPNPFYQIYEGAALLAGGVPRLLNTDPAGGLPSLDDWQAADWARCGLIYLCSPGNPTGRVIPQTFWEKLFEQQDRHGFVIAADECYSELYRDESNPPLGLLQACQAAGRTDFAGCLVFHSLSKRSNVPGLRSGFIAGDARLIASFRAYRTYQGCALPLHVQQASRAAWQDEAHVAANRAAYRDKFERARSIIGDICPYQDPEAGFYIWLPVPDGDDEAFTRGLYRDTGVTVLPGRYLSRPTPAGDPGRGHARLALVAETPVCEDALHRIRHFIEHSY</sequence>
<keyword evidence="6" id="KW-1185">Reference proteome</keyword>
<dbReference type="AlphaFoldDB" id="A0A557RF72"/>
<dbReference type="InterPro" id="IPR019878">
    <property type="entry name" value="DapC_beta/gammaproteobac"/>
</dbReference>
<dbReference type="GO" id="GO:0030170">
    <property type="term" value="F:pyridoxal phosphate binding"/>
    <property type="evidence" value="ECO:0007669"/>
    <property type="project" value="InterPro"/>
</dbReference>
<evidence type="ECO:0000256" key="2">
    <source>
        <dbReference type="ARBA" id="ARBA00022576"/>
    </source>
</evidence>
<proteinExistence type="predicted"/>
<gene>
    <name evidence="5" type="primary">dapC</name>
    <name evidence="5" type="ORF">FPL11_09030</name>
</gene>
<dbReference type="EC" id="2.6.1.17" evidence="5"/>
<feature type="domain" description="Aminotransferase class I/classII large" evidence="4">
    <location>
        <begin position="40"/>
        <end position="370"/>
    </location>
</feature>
<protein>
    <submittedName>
        <fullName evidence="5">Succinyldiaminopimelate transaminase</fullName>
        <ecNumber evidence="5">2.6.1.17</ecNumber>
    </submittedName>
</protein>
<dbReference type="InterPro" id="IPR015421">
    <property type="entry name" value="PyrdxlP-dep_Trfase_major"/>
</dbReference>
<dbReference type="CDD" id="cd00609">
    <property type="entry name" value="AAT_like"/>
    <property type="match status" value="1"/>
</dbReference>
<keyword evidence="2 5" id="KW-0032">Aminotransferase</keyword>
<dbReference type="InterPro" id="IPR004839">
    <property type="entry name" value="Aminotransferase_I/II_large"/>
</dbReference>
<dbReference type="NCBIfam" id="TIGR03538">
    <property type="entry name" value="DapC_gpp"/>
    <property type="match status" value="1"/>
</dbReference>
<dbReference type="GO" id="GO:0009089">
    <property type="term" value="P:lysine biosynthetic process via diaminopimelate"/>
    <property type="evidence" value="ECO:0007669"/>
    <property type="project" value="InterPro"/>
</dbReference>
<dbReference type="InterPro" id="IPR015422">
    <property type="entry name" value="PyrdxlP-dep_Trfase_small"/>
</dbReference>
<comment type="caution">
    <text evidence="5">The sequence shown here is derived from an EMBL/GenBank/DDBJ whole genome shotgun (WGS) entry which is preliminary data.</text>
</comment>
<name>A0A557RF72_9GAMM</name>
<evidence type="ECO:0000313" key="6">
    <source>
        <dbReference type="Proteomes" id="UP000316688"/>
    </source>
</evidence>
<dbReference type="Proteomes" id="UP000316688">
    <property type="component" value="Unassembled WGS sequence"/>
</dbReference>
<dbReference type="InterPro" id="IPR015424">
    <property type="entry name" value="PyrdxlP-dep_Trfase"/>
</dbReference>
<dbReference type="PANTHER" id="PTHR42832:SF3">
    <property type="entry name" value="L-GLUTAMINE--4-(METHYLSULFANYL)-2-OXOBUTANOATE AMINOTRANSFERASE"/>
    <property type="match status" value="1"/>
</dbReference>
<dbReference type="Pfam" id="PF00155">
    <property type="entry name" value="Aminotran_1_2"/>
    <property type="match status" value="1"/>
</dbReference>
<organism evidence="5 6">
    <name type="scientific">Spiribacter aquaticus</name>
    <dbReference type="NCBI Taxonomy" id="1935996"/>
    <lineage>
        <taxon>Bacteria</taxon>
        <taxon>Pseudomonadati</taxon>
        <taxon>Pseudomonadota</taxon>
        <taxon>Gammaproteobacteria</taxon>
        <taxon>Chromatiales</taxon>
        <taxon>Ectothiorhodospiraceae</taxon>
        <taxon>Spiribacter</taxon>
    </lineage>
</organism>
<dbReference type="SUPFAM" id="SSF53383">
    <property type="entry name" value="PLP-dependent transferases"/>
    <property type="match status" value="1"/>
</dbReference>
<dbReference type="GO" id="GO:0009016">
    <property type="term" value="F:succinyldiaminopimelate transaminase activity"/>
    <property type="evidence" value="ECO:0007669"/>
    <property type="project" value="UniProtKB-EC"/>
</dbReference>
<accession>A0A557RF72</accession>
<dbReference type="InterPro" id="IPR050881">
    <property type="entry name" value="LL-DAP_aminotransferase"/>
</dbReference>
<dbReference type="PANTHER" id="PTHR42832">
    <property type="entry name" value="AMINO ACID AMINOTRANSFERASE"/>
    <property type="match status" value="1"/>
</dbReference>
<dbReference type="Gene3D" id="3.40.640.10">
    <property type="entry name" value="Type I PLP-dependent aspartate aminotransferase-like (Major domain)"/>
    <property type="match status" value="1"/>
</dbReference>
<dbReference type="Gene3D" id="3.90.1150.10">
    <property type="entry name" value="Aspartate Aminotransferase, domain 1"/>
    <property type="match status" value="1"/>
</dbReference>
<keyword evidence="3 5" id="KW-0808">Transferase</keyword>
<evidence type="ECO:0000259" key="4">
    <source>
        <dbReference type="Pfam" id="PF00155"/>
    </source>
</evidence>
<dbReference type="EMBL" id="VMKP01000004">
    <property type="protein sequence ID" value="TVO63793.1"/>
    <property type="molecule type" value="Genomic_DNA"/>
</dbReference>